<proteinExistence type="predicted"/>
<sequence>MYTQSWGDLEVPPVSYCEDTAELENRIVISVLATDAPEGVQVSHNPFPVLDLLAGSEESPVQSAKSPQTFVAAKVPFAANVMVPPVSSCQVPTRWSSAMA</sequence>
<dbReference type="EMBL" id="JAAKZW010000019">
    <property type="protein sequence ID" value="NGO75744.1"/>
    <property type="molecule type" value="Genomic_DNA"/>
</dbReference>
<reference evidence="1 2" key="1">
    <citation type="submission" date="2020-02" db="EMBL/GenBank/DDBJ databases">
        <title>Whole-genome analyses of novel actinobacteria.</title>
        <authorList>
            <person name="Sahin N."/>
            <person name="Tokatli A."/>
        </authorList>
    </citation>
    <scope>NUCLEOTIDE SEQUENCE [LARGE SCALE GENOMIC DNA]</scope>
    <source>
        <strain evidence="1 2">YC504</strain>
    </source>
</reference>
<dbReference type="AlphaFoldDB" id="A0A6G4XG97"/>
<evidence type="ECO:0000313" key="2">
    <source>
        <dbReference type="Proteomes" id="UP000481109"/>
    </source>
</evidence>
<gene>
    <name evidence="1" type="ORF">G6045_08660</name>
</gene>
<organism evidence="1 2">
    <name type="scientific">Streptomyces mesophilus</name>
    <dbReference type="NCBI Taxonomy" id="1775132"/>
    <lineage>
        <taxon>Bacteria</taxon>
        <taxon>Bacillati</taxon>
        <taxon>Actinomycetota</taxon>
        <taxon>Actinomycetes</taxon>
        <taxon>Kitasatosporales</taxon>
        <taxon>Streptomycetaceae</taxon>
        <taxon>Streptomyces</taxon>
    </lineage>
</organism>
<protein>
    <submittedName>
        <fullName evidence="1">Uncharacterized protein</fullName>
    </submittedName>
</protein>
<dbReference type="Proteomes" id="UP000481109">
    <property type="component" value="Unassembled WGS sequence"/>
</dbReference>
<name>A0A6G4XG97_9ACTN</name>
<evidence type="ECO:0000313" key="1">
    <source>
        <dbReference type="EMBL" id="NGO75744.1"/>
    </source>
</evidence>
<comment type="caution">
    <text evidence="1">The sequence shown here is derived from an EMBL/GenBank/DDBJ whole genome shotgun (WGS) entry which is preliminary data.</text>
</comment>
<accession>A0A6G4XG97</accession>
<keyword evidence="2" id="KW-1185">Reference proteome</keyword>
<dbReference type="RefSeq" id="WP_165331255.1">
    <property type="nucleotide sequence ID" value="NZ_JAAKZW010000019.1"/>
</dbReference>